<evidence type="ECO:0000313" key="3">
    <source>
        <dbReference type="Proteomes" id="UP000027222"/>
    </source>
</evidence>
<evidence type="ECO:0000313" key="2">
    <source>
        <dbReference type="EMBL" id="KDR65843.1"/>
    </source>
</evidence>
<dbReference type="AlphaFoldDB" id="A0A067SGF6"/>
<gene>
    <name evidence="2" type="ORF">GALMADRAFT_260049</name>
</gene>
<protein>
    <submittedName>
        <fullName evidence="2">Uncharacterized protein</fullName>
    </submittedName>
</protein>
<accession>A0A067SGF6</accession>
<dbReference type="Proteomes" id="UP000027222">
    <property type="component" value="Unassembled WGS sequence"/>
</dbReference>
<sequence>MSASGSHTPIGTPPMGSPYFGAHGPNSSEHLHPHHAYAYHSHPHHPSRRSVLVLNFEFAVGEHTELRTSLLTPVSTT</sequence>
<feature type="compositionally biased region" description="Basic residues" evidence="1">
    <location>
        <begin position="32"/>
        <end position="44"/>
    </location>
</feature>
<organism evidence="2 3">
    <name type="scientific">Galerina marginata (strain CBS 339.88)</name>
    <dbReference type="NCBI Taxonomy" id="685588"/>
    <lineage>
        <taxon>Eukaryota</taxon>
        <taxon>Fungi</taxon>
        <taxon>Dikarya</taxon>
        <taxon>Basidiomycota</taxon>
        <taxon>Agaricomycotina</taxon>
        <taxon>Agaricomycetes</taxon>
        <taxon>Agaricomycetidae</taxon>
        <taxon>Agaricales</taxon>
        <taxon>Agaricineae</taxon>
        <taxon>Strophariaceae</taxon>
        <taxon>Galerina</taxon>
    </lineage>
</organism>
<name>A0A067SGF6_GALM3</name>
<feature type="region of interest" description="Disordered" evidence="1">
    <location>
        <begin position="1"/>
        <end position="44"/>
    </location>
</feature>
<dbReference type="HOGENOM" id="CLU_2638232_0_0_1"/>
<proteinExistence type="predicted"/>
<evidence type="ECO:0000256" key="1">
    <source>
        <dbReference type="SAM" id="MobiDB-lite"/>
    </source>
</evidence>
<reference evidence="3" key="1">
    <citation type="journal article" date="2014" name="Proc. Natl. Acad. Sci. U.S.A.">
        <title>Extensive sampling of basidiomycete genomes demonstrates inadequacy of the white-rot/brown-rot paradigm for wood decay fungi.</title>
        <authorList>
            <person name="Riley R."/>
            <person name="Salamov A.A."/>
            <person name="Brown D.W."/>
            <person name="Nagy L.G."/>
            <person name="Floudas D."/>
            <person name="Held B.W."/>
            <person name="Levasseur A."/>
            <person name="Lombard V."/>
            <person name="Morin E."/>
            <person name="Otillar R."/>
            <person name="Lindquist E.A."/>
            <person name="Sun H."/>
            <person name="LaButti K.M."/>
            <person name="Schmutz J."/>
            <person name="Jabbour D."/>
            <person name="Luo H."/>
            <person name="Baker S.E."/>
            <person name="Pisabarro A.G."/>
            <person name="Walton J.D."/>
            <person name="Blanchette R.A."/>
            <person name="Henrissat B."/>
            <person name="Martin F."/>
            <person name="Cullen D."/>
            <person name="Hibbett D.S."/>
            <person name="Grigoriev I.V."/>
        </authorList>
    </citation>
    <scope>NUCLEOTIDE SEQUENCE [LARGE SCALE GENOMIC DNA]</scope>
    <source>
        <strain evidence="3">CBS 339.88</strain>
    </source>
</reference>
<dbReference type="EMBL" id="KL142431">
    <property type="protein sequence ID" value="KDR65843.1"/>
    <property type="molecule type" value="Genomic_DNA"/>
</dbReference>
<keyword evidence="3" id="KW-1185">Reference proteome</keyword>